<evidence type="ECO:0000313" key="3">
    <source>
        <dbReference type="Proteomes" id="UP001612741"/>
    </source>
</evidence>
<proteinExistence type="predicted"/>
<reference evidence="2 3" key="1">
    <citation type="submission" date="2024-10" db="EMBL/GenBank/DDBJ databases">
        <title>The Natural Products Discovery Center: Release of the First 8490 Sequenced Strains for Exploring Actinobacteria Biosynthetic Diversity.</title>
        <authorList>
            <person name="Kalkreuter E."/>
            <person name="Kautsar S.A."/>
            <person name="Yang D."/>
            <person name="Bader C.D."/>
            <person name="Teijaro C.N."/>
            <person name="Fluegel L."/>
            <person name="Davis C.M."/>
            <person name="Simpson J.R."/>
            <person name="Lauterbach L."/>
            <person name="Steele A.D."/>
            <person name="Gui C."/>
            <person name="Meng S."/>
            <person name="Li G."/>
            <person name="Viehrig K."/>
            <person name="Ye F."/>
            <person name="Su P."/>
            <person name="Kiefer A.F."/>
            <person name="Nichols A."/>
            <person name="Cepeda A.J."/>
            <person name="Yan W."/>
            <person name="Fan B."/>
            <person name="Jiang Y."/>
            <person name="Adhikari A."/>
            <person name="Zheng C.-J."/>
            <person name="Schuster L."/>
            <person name="Cowan T.M."/>
            <person name="Smanski M.J."/>
            <person name="Chevrette M.G."/>
            <person name="De Carvalho L.P.S."/>
            <person name="Shen B."/>
        </authorList>
    </citation>
    <scope>NUCLEOTIDE SEQUENCE [LARGE SCALE GENOMIC DNA]</scope>
    <source>
        <strain evidence="2 3">NPDC050545</strain>
    </source>
</reference>
<sequence>MNAATRRGNRLGLALVGLLLTVLGGAAVARSLGLLPQTWAPAAEPLVNGPVIAFFSRPWAWWALAAGAVVLAVLALRWLFVQGRRATLSSLLLESGPGGVTEISANGVAEAVTAEIAAGPAVLSATAGLTGSPHAPEVRLSLVAGEGARIGEIKEHLAGVAIPHMRDALETDRLPAVARVTLKG</sequence>
<keyword evidence="1" id="KW-1133">Transmembrane helix</keyword>
<protein>
    <submittedName>
        <fullName evidence="2">Alkaline shock response membrane anchor protein AmaP</fullName>
    </submittedName>
</protein>
<evidence type="ECO:0000256" key="1">
    <source>
        <dbReference type="SAM" id="Phobius"/>
    </source>
</evidence>
<keyword evidence="3" id="KW-1185">Reference proteome</keyword>
<gene>
    <name evidence="2" type="ORF">ACIBG2_17345</name>
</gene>
<accession>A0ABW7YV24</accession>
<feature type="transmembrane region" description="Helical" evidence="1">
    <location>
        <begin position="59"/>
        <end position="80"/>
    </location>
</feature>
<organism evidence="2 3">
    <name type="scientific">Nonomuraea typhae</name>
    <dbReference type="NCBI Taxonomy" id="2603600"/>
    <lineage>
        <taxon>Bacteria</taxon>
        <taxon>Bacillati</taxon>
        <taxon>Actinomycetota</taxon>
        <taxon>Actinomycetes</taxon>
        <taxon>Streptosporangiales</taxon>
        <taxon>Streptosporangiaceae</taxon>
        <taxon>Nonomuraea</taxon>
    </lineage>
</organism>
<evidence type="ECO:0000313" key="2">
    <source>
        <dbReference type="EMBL" id="MFI6499154.1"/>
    </source>
</evidence>
<keyword evidence="1" id="KW-0812">Transmembrane</keyword>
<dbReference type="RefSeq" id="WP_397082370.1">
    <property type="nucleotide sequence ID" value="NZ_JBITGY010000004.1"/>
</dbReference>
<keyword evidence="1" id="KW-0472">Membrane</keyword>
<dbReference type="Proteomes" id="UP001612741">
    <property type="component" value="Unassembled WGS sequence"/>
</dbReference>
<dbReference type="EMBL" id="JBITGY010000004">
    <property type="protein sequence ID" value="MFI6499154.1"/>
    <property type="molecule type" value="Genomic_DNA"/>
</dbReference>
<comment type="caution">
    <text evidence="2">The sequence shown here is derived from an EMBL/GenBank/DDBJ whole genome shotgun (WGS) entry which is preliminary data.</text>
</comment>
<name>A0ABW7YV24_9ACTN</name>